<dbReference type="AlphaFoldDB" id="A0A1H0A902"/>
<evidence type="ECO:0000256" key="2">
    <source>
        <dbReference type="ARBA" id="ARBA00022605"/>
    </source>
</evidence>
<dbReference type="InterPro" id="IPR020565">
    <property type="entry name" value="ImidazoleglycerP_deHydtase_CS"/>
</dbReference>
<comment type="catalytic activity">
    <reaction evidence="5 6">
        <text>D-erythro-1-(imidazol-4-yl)glycerol 3-phosphate = 3-(imidazol-4-yl)-2-oxopropyl phosphate + H2O</text>
        <dbReference type="Rhea" id="RHEA:11040"/>
        <dbReference type="ChEBI" id="CHEBI:15377"/>
        <dbReference type="ChEBI" id="CHEBI:57766"/>
        <dbReference type="ChEBI" id="CHEBI:58278"/>
        <dbReference type="EC" id="4.2.1.19"/>
    </reaction>
</comment>
<keyword evidence="4 5" id="KW-0456">Lyase</keyword>
<gene>
    <name evidence="5" type="primary">hisB</name>
    <name evidence="7" type="ORF">SAMN04488516_101324</name>
</gene>
<evidence type="ECO:0000256" key="1">
    <source>
        <dbReference type="ARBA" id="ARBA00005047"/>
    </source>
</evidence>
<dbReference type="PANTHER" id="PTHR23133">
    <property type="entry name" value="IMIDAZOLEGLYCEROL-PHOSPHATE DEHYDRATASE HIS7"/>
    <property type="match status" value="1"/>
</dbReference>
<evidence type="ECO:0000256" key="6">
    <source>
        <dbReference type="RuleBase" id="RU000599"/>
    </source>
</evidence>
<dbReference type="GO" id="GO:0000105">
    <property type="term" value="P:L-histidine biosynthetic process"/>
    <property type="evidence" value="ECO:0007669"/>
    <property type="project" value="UniProtKB-UniRule"/>
</dbReference>
<evidence type="ECO:0000313" key="7">
    <source>
        <dbReference type="EMBL" id="SDN29945.1"/>
    </source>
</evidence>
<dbReference type="HAMAP" id="MF_00076">
    <property type="entry name" value="HisB"/>
    <property type="match status" value="1"/>
</dbReference>
<dbReference type="Gene3D" id="3.30.230.40">
    <property type="entry name" value="Imidazole glycerol phosphate dehydratase, domain 1"/>
    <property type="match status" value="2"/>
</dbReference>
<dbReference type="InterPro" id="IPR000807">
    <property type="entry name" value="ImidazoleglycerolP_deHydtase"/>
</dbReference>
<dbReference type="NCBIfam" id="NF002114">
    <property type="entry name" value="PRK00951.2-4"/>
    <property type="match status" value="1"/>
</dbReference>
<dbReference type="PANTHER" id="PTHR23133:SF2">
    <property type="entry name" value="IMIDAZOLEGLYCEROL-PHOSPHATE DEHYDRATASE"/>
    <property type="match status" value="1"/>
</dbReference>
<comment type="subcellular location">
    <subcellularLocation>
        <location evidence="5 6">Cytoplasm</location>
    </subcellularLocation>
</comment>
<evidence type="ECO:0000256" key="4">
    <source>
        <dbReference type="ARBA" id="ARBA00023239"/>
    </source>
</evidence>
<dbReference type="UniPathway" id="UPA00031">
    <property type="reaction ID" value="UER00011"/>
</dbReference>
<comment type="similarity">
    <text evidence="5 6">Belongs to the imidazoleglycerol-phosphate dehydratase family.</text>
</comment>
<dbReference type="FunFam" id="3.30.230.40:FF:000003">
    <property type="entry name" value="Imidazoleglycerol-phosphate dehydratase HisB"/>
    <property type="match status" value="1"/>
</dbReference>
<dbReference type="GO" id="GO:0004424">
    <property type="term" value="F:imidazoleglycerol-phosphate dehydratase activity"/>
    <property type="evidence" value="ECO:0007669"/>
    <property type="project" value="UniProtKB-UniRule"/>
</dbReference>
<evidence type="ECO:0000256" key="5">
    <source>
        <dbReference type="HAMAP-Rule" id="MF_00076"/>
    </source>
</evidence>
<dbReference type="GO" id="GO:0005737">
    <property type="term" value="C:cytoplasm"/>
    <property type="evidence" value="ECO:0007669"/>
    <property type="project" value="UniProtKB-SubCell"/>
</dbReference>
<dbReference type="InterPro" id="IPR020568">
    <property type="entry name" value="Ribosomal_Su5_D2-typ_SF"/>
</dbReference>
<dbReference type="InterPro" id="IPR038494">
    <property type="entry name" value="IGPD_sf"/>
</dbReference>
<keyword evidence="5" id="KW-0963">Cytoplasm</keyword>
<dbReference type="PROSITE" id="PS00954">
    <property type="entry name" value="IGP_DEHYDRATASE_1"/>
    <property type="match status" value="1"/>
</dbReference>
<sequence>MMRSAKIKRETKETSIELFLNIDGSGKATIDTQLGYLNHMLELLTFWAKFDLELKARGDLEVDSHHTIEDIGICLGQALCKGWGERIGIVRIADVKVPMDEALVEVVVDISGRPYFVAKGYENIPSIVFGEEKDVFREFFKSLSFSGKFNLHMLWKYGTNGHHLLEASFKALGLALQHALQVKYSIQNSTKGVLD</sequence>
<dbReference type="EC" id="4.2.1.19" evidence="5 6"/>
<dbReference type="Proteomes" id="UP000199602">
    <property type="component" value="Unassembled WGS sequence"/>
</dbReference>
<keyword evidence="2 5" id="KW-0028">Amino-acid biosynthesis</keyword>
<protein>
    <recommendedName>
        <fullName evidence="5 6">Imidazoleglycerol-phosphate dehydratase</fullName>
        <shortName evidence="5">IGPD</shortName>
        <ecNumber evidence="5 6">4.2.1.19</ecNumber>
    </recommendedName>
</protein>
<proteinExistence type="inferred from homology"/>
<keyword evidence="3 5" id="KW-0368">Histidine biosynthesis</keyword>
<organism evidence="7 8">
    <name type="scientific">Desulfonauticus submarinus</name>
    <dbReference type="NCBI Taxonomy" id="206665"/>
    <lineage>
        <taxon>Bacteria</taxon>
        <taxon>Pseudomonadati</taxon>
        <taxon>Thermodesulfobacteriota</taxon>
        <taxon>Desulfovibrionia</taxon>
        <taxon>Desulfovibrionales</taxon>
        <taxon>Desulfonauticaceae</taxon>
        <taxon>Desulfonauticus</taxon>
    </lineage>
</organism>
<keyword evidence="8" id="KW-1185">Reference proteome</keyword>
<evidence type="ECO:0000313" key="8">
    <source>
        <dbReference type="Proteomes" id="UP000199602"/>
    </source>
</evidence>
<name>A0A1H0A902_9BACT</name>
<reference evidence="7 8" key="1">
    <citation type="submission" date="2016-10" db="EMBL/GenBank/DDBJ databases">
        <authorList>
            <person name="de Groot N.N."/>
        </authorList>
    </citation>
    <scope>NUCLEOTIDE SEQUENCE [LARGE SCALE GENOMIC DNA]</scope>
    <source>
        <strain evidence="7 8">DSM 15269</strain>
    </source>
</reference>
<dbReference type="EMBL" id="FNIN01000001">
    <property type="protein sequence ID" value="SDN29945.1"/>
    <property type="molecule type" value="Genomic_DNA"/>
</dbReference>
<dbReference type="CDD" id="cd07914">
    <property type="entry name" value="IGPD"/>
    <property type="match status" value="1"/>
</dbReference>
<dbReference type="PROSITE" id="PS00955">
    <property type="entry name" value="IGP_DEHYDRATASE_2"/>
    <property type="match status" value="1"/>
</dbReference>
<dbReference type="STRING" id="206665.SAMN04488516_101324"/>
<dbReference type="Pfam" id="PF00475">
    <property type="entry name" value="IGPD"/>
    <property type="match status" value="1"/>
</dbReference>
<accession>A0A1H0A902</accession>
<evidence type="ECO:0000256" key="3">
    <source>
        <dbReference type="ARBA" id="ARBA00023102"/>
    </source>
</evidence>
<dbReference type="SUPFAM" id="SSF54211">
    <property type="entry name" value="Ribosomal protein S5 domain 2-like"/>
    <property type="match status" value="2"/>
</dbReference>
<comment type="pathway">
    <text evidence="1 5 6">Amino-acid biosynthesis; L-histidine biosynthesis; L-histidine from 5-phospho-alpha-D-ribose 1-diphosphate: step 6/9.</text>
</comment>